<dbReference type="SMART" id="SM00267">
    <property type="entry name" value="GGDEF"/>
    <property type="match status" value="1"/>
</dbReference>
<dbReference type="NCBIfam" id="TIGR00229">
    <property type="entry name" value="sensory_box"/>
    <property type="match status" value="2"/>
</dbReference>
<feature type="domain" description="PAS" evidence="2">
    <location>
        <begin position="270"/>
        <end position="316"/>
    </location>
</feature>
<dbReference type="CDD" id="cd00130">
    <property type="entry name" value="PAS"/>
    <property type="match status" value="1"/>
</dbReference>
<dbReference type="NCBIfam" id="TIGR00254">
    <property type="entry name" value="GGDEF"/>
    <property type="match status" value="1"/>
</dbReference>
<dbReference type="InterPro" id="IPR001633">
    <property type="entry name" value="EAL_dom"/>
</dbReference>
<dbReference type="PROSITE" id="PS50883">
    <property type="entry name" value="EAL"/>
    <property type="match status" value="1"/>
</dbReference>
<dbReference type="InterPro" id="IPR029787">
    <property type="entry name" value="Nucleotide_cyclase"/>
</dbReference>
<dbReference type="InterPro" id="IPR013656">
    <property type="entry name" value="PAS_4"/>
</dbReference>
<dbReference type="InterPro" id="IPR035965">
    <property type="entry name" value="PAS-like_dom_sf"/>
</dbReference>
<dbReference type="InterPro" id="IPR000014">
    <property type="entry name" value="PAS"/>
</dbReference>
<dbReference type="EMBL" id="PTIU01000009">
    <property type="protein sequence ID" value="PPK54866.1"/>
    <property type="molecule type" value="Genomic_DNA"/>
</dbReference>
<comment type="caution">
    <text evidence="7">The sequence shown here is derived from an EMBL/GenBank/DDBJ whole genome shotgun (WGS) entry which is preliminary data.</text>
</comment>
<dbReference type="EMBL" id="PTIT01000010">
    <property type="protein sequence ID" value="PPK51646.1"/>
    <property type="molecule type" value="Genomic_DNA"/>
</dbReference>
<dbReference type="SUPFAM" id="SSF55073">
    <property type="entry name" value="Nucleotide cyclase"/>
    <property type="match status" value="1"/>
</dbReference>
<dbReference type="SUPFAM" id="SSF141868">
    <property type="entry name" value="EAL domain-like"/>
    <property type="match status" value="1"/>
</dbReference>
<evidence type="ECO:0000313" key="7">
    <source>
        <dbReference type="EMBL" id="PPK54866.1"/>
    </source>
</evidence>
<dbReference type="Proteomes" id="UP000239648">
    <property type="component" value="Unassembled WGS sequence"/>
</dbReference>
<dbReference type="Pfam" id="PF00563">
    <property type="entry name" value="EAL"/>
    <property type="match status" value="1"/>
</dbReference>
<keyword evidence="1" id="KW-0418">Kinase</keyword>
<keyword evidence="9" id="KW-1185">Reference proteome</keyword>
<keyword evidence="1" id="KW-0808">Transferase</keyword>
<dbReference type="Gene3D" id="3.30.70.270">
    <property type="match status" value="1"/>
</dbReference>
<dbReference type="InterPro" id="IPR035919">
    <property type="entry name" value="EAL_sf"/>
</dbReference>
<dbReference type="Proteomes" id="UP000239446">
    <property type="component" value="Unassembled WGS sequence"/>
</dbReference>
<dbReference type="PANTHER" id="PTHR44757">
    <property type="entry name" value="DIGUANYLATE CYCLASE DGCP"/>
    <property type="match status" value="1"/>
</dbReference>
<evidence type="ECO:0000259" key="5">
    <source>
        <dbReference type="PROSITE" id="PS50887"/>
    </source>
</evidence>
<dbReference type="AlphaFoldDB" id="A0A2S6G6T1"/>
<dbReference type="InterPro" id="IPR052155">
    <property type="entry name" value="Biofilm_reg_signaling"/>
</dbReference>
<dbReference type="RefSeq" id="WP_219820612.1">
    <property type="nucleotide sequence ID" value="NZ_PTIT01000010.1"/>
</dbReference>
<dbReference type="InterPro" id="IPR043128">
    <property type="entry name" value="Rev_trsase/Diguanyl_cyclase"/>
</dbReference>
<feature type="domain" description="PAC" evidence="3">
    <location>
        <begin position="343"/>
        <end position="395"/>
    </location>
</feature>
<dbReference type="InterPro" id="IPR000160">
    <property type="entry name" value="GGDEF_dom"/>
</dbReference>
<evidence type="ECO:0000259" key="4">
    <source>
        <dbReference type="PROSITE" id="PS50883"/>
    </source>
</evidence>
<evidence type="ECO:0000313" key="8">
    <source>
        <dbReference type="Proteomes" id="UP000239446"/>
    </source>
</evidence>
<dbReference type="Gene3D" id="3.30.450.20">
    <property type="entry name" value="PAS domain"/>
    <property type="match status" value="3"/>
</dbReference>
<dbReference type="InterPro" id="IPR013655">
    <property type="entry name" value="PAS_fold_3"/>
</dbReference>
<dbReference type="Pfam" id="PF00990">
    <property type="entry name" value="GGDEF"/>
    <property type="match status" value="1"/>
</dbReference>
<dbReference type="Pfam" id="PF08447">
    <property type="entry name" value="PAS_3"/>
    <property type="match status" value="1"/>
</dbReference>
<dbReference type="PANTHER" id="PTHR44757:SF2">
    <property type="entry name" value="BIOFILM ARCHITECTURE MAINTENANCE PROTEIN MBAA"/>
    <property type="match status" value="1"/>
</dbReference>
<proteinExistence type="predicted"/>
<dbReference type="Gene3D" id="3.20.20.450">
    <property type="entry name" value="EAL domain"/>
    <property type="match status" value="1"/>
</dbReference>
<feature type="domain" description="EAL" evidence="4">
    <location>
        <begin position="567"/>
        <end position="821"/>
    </location>
</feature>
<dbReference type="CDD" id="cd01948">
    <property type="entry name" value="EAL"/>
    <property type="match status" value="1"/>
</dbReference>
<dbReference type="InterPro" id="IPR000700">
    <property type="entry name" value="PAS-assoc_C"/>
</dbReference>
<dbReference type="InterPro" id="IPR001610">
    <property type="entry name" value="PAC"/>
</dbReference>
<dbReference type="Pfam" id="PF13426">
    <property type="entry name" value="PAS_9"/>
    <property type="match status" value="1"/>
</dbReference>
<name>A0A2S6G6T1_9GAMM</name>
<dbReference type="PROSITE" id="PS50887">
    <property type="entry name" value="GGDEF"/>
    <property type="match status" value="1"/>
</dbReference>
<feature type="domain" description="PAC" evidence="3">
    <location>
        <begin position="221"/>
        <end position="273"/>
    </location>
</feature>
<dbReference type="SUPFAM" id="SSF55785">
    <property type="entry name" value="PYP-like sensor domain (PAS domain)"/>
    <property type="match status" value="3"/>
</dbReference>
<gene>
    <name evidence="7" type="ORF">B0H24_100944</name>
    <name evidence="6" type="ORF">BY455_11044</name>
</gene>
<reference evidence="7 8" key="2">
    <citation type="submission" date="2018-02" db="EMBL/GenBank/DDBJ databases">
        <title>Subsurface microbial communities from deep shales in Ohio and West Virginia, USA.</title>
        <authorList>
            <person name="Wrighton K."/>
        </authorList>
    </citation>
    <scope>NUCLEOTIDE SEQUENCE [LARGE SCALE GENOMIC DNA]</scope>
    <source>
        <strain evidence="7 8">UTICA-S1B9</strain>
    </source>
</reference>
<dbReference type="GO" id="GO:0016301">
    <property type="term" value="F:kinase activity"/>
    <property type="evidence" value="ECO:0007669"/>
    <property type="project" value="UniProtKB-KW"/>
</dbReference>
<accession>A0A2S6G6T1</accession>
<reference evidence="6 9" key="1">
    <citation type="submission" date="2018-02" db="EMBL/GenBank/DDBJ databases">
        <title>Deep subsurface shale carbon reservoir microbial communities from Ohio and West Virginia, USA.</title>
        <authorList>
            <person name="Wrighton K."/>
        </authorList>
    </citation>
    <scope>NUCLEOTIDE SEQUENCE [LARGE SCALE GENOMIC DNA]</scope>
    <source>
        <strain evidence="6 9">UTICA-S1B6</strain>
    </source>
</reference>
<evidence type="ECO:0000313" key="9">
    <source>
        <dbReference type="Proteomes" id="UP000239648"/>
    </source>
</evidence>
<dbReference type="PROSITE" id="PS50113">
    <property type="entry name" value="PAC"/>
    <property type="match status" value="2"/>
</dbReference>
<dbReference type="PROSITE" id="PS50112">
    <property type="entry name" value="PAS"/>
    <property type="match status" value="1"/>
</dbReference>
<protein>
    <submittedName>
        <fullName evidence="7">PAS domain S-box-containing protein/diguanylate cyclase (GGDEF)-like protein</fullName>
    </submittedName>
</protein>
<evidence type="ECO:0000313" key="6">
    <source>
        <dbReference type="EMBL" id="PPK51646.1"/>
    </source>
</evidence>
<dbReference type="Pfam" id="PF08448">
    <property type="entry name" value="PAS_4"/>
    <property type="match status" value="1"/>
</dbReference>
<organism evidence="7 8">
    <name type="scientific">Marinobacter persicus</name>
    <dbReference type="NCBI Taxonomy" id="930118"/>
    <lineage>
        <taxon>Bacteria</taxon>
        <taxon>Pseudomonadati</taxon>
        <taxon>Pseudomonadota</taxon>
        <taxon>Gammaproteobacteria</taxon>
        <taxon>Pseudomonadales</taxon>
        <taxon>Marinobacteraceae</taxon>
        <taxon>Marinobacter</taxon>
    </lineage>
</organism>
<evidence type="ECO:0000259" key="3">
    <source>
        <dbReference type="PROSITE" id="PS50113"/>
    </source>
</evidence>
<dbReference type="SMART" id="SM00091">
    <property type="entry name" value="PAS"/>
    <property type="match status" value="2"/>
</dbReference>
<sequence>MVDGSGSLDNKTLSHDTIGDLGGLVDALLEVTQDLCAIVDANYRYIWANKAYRDWHDLKREGMRGLSVPEVLGADYFRAVVQPRMDRCLTGVTQRYEAEREYRRLGPRKLLIRYYPINVPGRLEKCIGAVIADVTETREIESELLRQADLLDMAATVTRFGGFLVDLENRQIQWSNVVAEMHGMPHGYAPPISEALSFYAPECRERIRTVFNECVEKGTPYDEELQIIDARGQPLQVREVGEPVFDEKGRITQVQGAFQDISGQRKKEAELRRLSHIVEQAPAAIAITNLEGHIEYVNPAFEQFSGYSMGELLGKTPALIQSGDTSATIYRELWDTIRSGRIWKGELKNRRKDGTPYWESEVISPLKNELGRITHYVAIKQDITALKEAEQQLSRMAFEDRLTGLQSRLGFNWQLQHHMETHGWQSSAAVAVINIIGLRNINDAYGYEIGDQLLAEFSRRLQEESEEPDLAGRLGGDEFTLLLLPESSEALEAELRRLVDSLLAPFELDGIVIEIGVRLGYTRLGERARPVEDLLRESERALFRHGSEAIQPWVAYSDRLREEDEQRIALTRELRQAIAENQFELHFQPKVDLATGTLIACEALIRWNHPTRGLVSPGVFIPIAEQSQLIAPIGEWVLRRACQHLREWRDAGLQPVRVAVNVSVVQFQMGDFAGQVRAVLEECGVAPQELALEVTESVFEQESNVLLAQMCELRDMGVWLSLDDFGTGYSSLLYLQRYPFDEIKIDQGFVFHMLDAPFNRNIIEAVMMLARALNAEVIAEGIESDEVVQALLAIGCRSGQGYFYSMPLEAEDFCWLLEQRSLLPLGRH</sequence>
<dbReference type="CDD" id="cd01949">
    <property type="entry name" value="GGDEF"/>
    <property type="match status" value="1"/>
</dbReference>
<dbReference type="SMART" id="SM00052">
    <property type="entry name" value="EAL"/>
    <property type="match status" value="1"/>
</dbReference>
<evidence type="ECO:0000259" key="2">
    <source>
        <dbReference type="PROSITE" id="PS50112"/>
    </source>
</evidence>
<feature type="domain" description="GGDEF" evidence="5">
    <location>
        <begin position="426"/>
        <end position="558"/>
    </location>
</feature>
<dbReference type="SMART" id="SM00086">
    <property type="entry name" value="PAC"/>
    <property type="match status" value="2"/>
</dbReference>
<evidence type="ECO:0000256" key="1">
    <source>
        <dbReference type="ARBA" id="ARBA00022777"/>
    </source>
</evidence>